<name>A0A5K7YU93_9BACT</name>
<dbReference type="Pfam" id="PF00582">
    <property type="entry name" value="Usp"/>
    <property type="match status" value="1"/>
</dbReference>
<sequence length="179" mass="19766">MNGHVLTKVLFATDLSPESEDAFEFLMKICTHLLPEIIILHIIDKDTPLKDSQLERVIGSDRLKSIKKTKKAQAREILIGKKRNYTDEKVIDSNTAPVLRISEIVVSGANVASQICEVATSEGCNMIVMGIHRRKGLEKIIGKGTASKVIEKAEMPVLVFPFGGAEDSTDNISKIDNRH</sequence>
<evidence type="ECO:0000259" key="2">
    <source>
        <dbReference type="Pfam" id="PF00582"/>
    </source>
</evidence>
<dbReference type="EMBL" id="AP021874">
    <property type="protein sequence ID" value="BBO69854.1"/>
    <property type="molecule type" value="Genomic_DNA"/>
</dbReference>
<accession>A0A5K7YU93</accession>
<dbReference type="Proteomes" id="UP000427906">
    <property type="component" value="Chromosome"/>
</dbReference>
<dbReference type="AlphaFoldDB" id="A0A5K7YU93"/>
<reference evidence="3 4" key="1">
    <citation type="submission" date="2019-11" db="EMBL/GenBank/DDBJ databases">
        <title>Comparative genomics of hydrocarbon-degrading Desulfosarcina strains.</title>
        <authorList>
            <person name="Watanabe M."/>
            <person name="Kojima H."/>
            <person name="Fukui M."/>
        </authorList>
    </citation>
    <scope>NUCLEOTIDE SEQUENCE [LARGE SCALE GENOMIC DNA]</scope>
    <source>
        <strain evidence="3 4">PL12</strain>
    </source>
</reference>
<dbReference type="PRINTS" id="PR01438">
    <property type="entry name" value="UNVRSLSTRESS"/>
</dbReference>
<dbReference type="PANTHER" id="PTHR46268">
    <property type="entry name" value="STRESS RESPONSE PROTEIN NHAX"/>
    <property type="match status" value="1"/>
</dbReference>
<keyword evidence="4" id="KW-1185">Reference proteome</keyword>
<dbReference type="SUPFAM" id="SSF52402">
    <property type="entry name" value="Adenine nucleotide alpha hydrolases-like"/>
    <property type="match status" value="1"/>
</dbReference>
<feature type="domain" description="UspA" evidence="2">
    <location>
        <begin position="8"/>
        <end position="161"/>
    </location>
</feature>
<dbReference type="PANTHER" id="PTHR46268:SF6">
    <property type="entry name" value="UNIVERSAL STRESS PROTEIN UP12"/>
    <property type="match status" value="1"/>
</dbReference>
<evidence type="ECO:0000256" key="1">
    <source>
        <dbReference type="ARBA" id="ARBA00008791"/>
    </source>
</evidence>
<dbReference type="OrthoDB" id="9788959at2"/>
<dbReference type="CDD" id="cd00293">
    <property type="entry name" value="USP-like"/>
    <property type="match status" value="1"/>
</dbReference>
<organism evidence="3 4">
    <name type="scientific">Desulfosarcina alkanivorans</name>
    <dbReference type="NCBI Taxonomy" id="571177"/>
    <lineage>
        <taxon>Bacteria</taxon>
        <taxon>Pseudomonadati</taxon>
        <taxon>Thermodesulfobacteriota</taxon>
        <taxon>Desulfobacteria</taxon>
        <taxon>Desulfobacterales</taxon>
        <taxon>Desulfosarcinaceae</taxon>
        <taxon>Desulfosarcina</taxon>
    </lineage>
</organism>
<protein>
    <submittedName>
        <fullName evidence="3">Universal stress protein</fullName>
    </submittedName>
</protein>
<dbReference type="Gene3D" id="3.40.50.620">
    <property type="entry name" value="HUPs"/>
    <property type="match status" value="1"/>
</dbReference>
<dbReference type="InterPro" id="IPR006016">
    <property type="entry name" value="UspA"/>
</dbReference>
<dbReference type="InterPro" id="IPR006015">
    <property type="entry name" value="Universal_stress_UspA"/>
</dbReference>
<evidence type="ECO:0000313" key="4">
    <source>
        <dbReference type="Proteomes" id="UP000427906"/>
    </source>
</evidence>
<dbReference type="RefSeq" id="WP_155317848.1">
    <property type="nucleotide sequence ID" value="NZ_AP021874.1"/>
</dbReference>
<dbReference type="KEGG" id="dalk:DSCA_37840"/>
<gene>
    <name evidence="3" type="ORF">DSCA_37840</name>
</gene>
<proteinExistence type="inferred from homology"/>
<evidence type="ECO:0000313" key="3">
    <source>
        <dbReference type="EMBL" id="BBO69854.1"/>
    </source>
</evidence>
<dbReference type="InterPro" id="IPR014729">
    <property type="entry name" value="Rossmann-like_a/b/a_fold"/>
</dbReference>
<comment type="similarity">
    <text evidence="1">Belongs to the universal stress protein A family.</text>
</comment>